<dbReference type="InterPro" id="IPR041628">
    <property type="entry name" value="ChlI/MoxR_AAA_lid"/>
</dbReference>
<dbReference type="FunFam" id="3.40.50.300:FF:000640">
    <property type="entry name" value="MoxR family ATPase"/>
    <property type="match status" value="1"/>
</dbReference>
<dbReference type="InterPro" id="IPR050764">
    <property type="entry name" value="CbbQ/NirQ/NorQ/GpvN"/>
</dbReference>
<evidence type="ECO:0000256" key="1">
    <source>
        <dbReference type="ARBA" id="ARBA00022741"/>
    </source>
</evidence>
<accession>A0A7I8DRS2</accession>
<dbReference type="PANTHER" id="PTHR42759">
    <property type="entry name" value="MOXR FAMILY PROTEIN"/>
    <property type="match status" value="1"/>
</dbReference>
<dbReference type="GO" id="GO:0005524">
    <property type="term" value="F:ATP binding"/>
    <property type="evidence" value="ECO:0007669"/>
    <property type="project" value="UniProtKB-KW"/>
</dbReference>
<dbReference type="PIRSF" id="PIRSF002849">
    <property type="entry name" value="AAA_ATPase_chaperone_MoxR_prd"/>
    <property type="match status" value="1"/>
</dbReference>
<protein>
    <submittedName>
        <fullName evidence="6">Magnesium chelatase</fullName>
    </submittedName>
</protein>
<evidence type="ECO:0000256" key="2">
    <source>
        <dbReference type="ARBA" id="ARBA00022840"/>
    </source>
</evidence>
<dbReference type="AlphaFoldDB" id="A0A7I8DRS2"/>
<name>A0A7I8DRS2_9FIRM</name>
<sequence length="316" mass="35659">MRDLQQTVNEIKENVEKVLVGKSAVIDLLMTSLLANGHVLLEDVPGTGKTVLAKSLAKSLEADFKRIQFTPDLLPSDITGINYYNQKEGEFVFREGPVLTNILLADEINRATPRTQSSLLECMEERQLTIDGKTYILKKPFLVIATQNPVETAGTFPLPEAQLDRFLMQLSMGFPSLSEEVFLMNRFIKASPLESLASVCSKEELLKMQEEIKEIFVHPSLMEYMAAIVQKTRNHEDIILGVSPRGSLSFLRAVQAYSAIKGYQYVIPEHIRYIAPYVLSHRLVLKTSFQKIEASREVLSRILEEIPVPTENFTGR</sequence>
<reference evidence="6 7" key="2">
    <citation type="submission" date="2020-08" db="EMBL/GenBank/DDBJ databases">
        <authorList>
            <person name="Ueki A."/>
            <person name="Tonouchi A."/>
        </authorList>
    </citation>
    <scope>NUCLEOTIDE SEQUENCE [LARGE SCALE GENOMIC DNA]</scope>
    <source>
        <strain evidence="6 7">CTTW</strain>
    </source>
</reference>
<dbReference type="CDD" id="cd00009">
    <property type="entry name" value="AAA"/>
    <property type="match status" value="1"/>
</dbReference>
<gene>
    <name evidence="6" type="primary">moxR</name>
    <name evidence="6" type="ORF">bsdcttw_41490</name>
</gene>
<evidence type="ECO:0000313" key="7">
    <source>
        <dbReference type="Proteomes" id="UP000515703"/>
    </source>
</evidence>
<dbReference type="Gene3D" id="1.10.8.80">
    <property type="entry name" value="Magnesium chelatase subunit I, C-Terminal domain"/>
    <property type="match status" value="1"/>
</dbReference>
<evidence type="ECO:0000259" key="5">
    <source>
        <dbReference type="Pfam" id="PF17863"/>
    </source>
</evidence>
<dbReference type="Pfam" id="PF17863">
    <property type="entry name" value="AAA_lid_2"/>
    <property type="match status" value="1"/>
</dbReference>
<dbReference type="SUPFAM" id="SSF52540">
    <property type="entry name" value="P-loop containing nucleoside triphosphate hydrolases"/>
    <property type="match status" value="1"/>
</dbReference>
<dbReference type="EMBL" id="AP023368">
    <property type="protein sequence ID" value="BCK01109.1"/>
    <property type="molecule type" value="Genomic_DNA"/>
</dbReference>
<dbReference type="GO" id="GO:0016887">
    <property type="term" value="F:ATP hydrolysis activity"/>
    <property type="evidence" value="ECO:0007669"/>
    <property type="project" value="InterPro"/>
</dbReference>
<keyword evidence="2" id="KW-0067">ATP-binding</keyword>
<dbReference type="RefSeq" id="WP_185256711.1">
    <property type="nucleotide sequence ID" value="NZ_AP023368.1"/>
</dbReference>
<evidence type="ECO:0000259" key="4">
    <source>
        <dbReference type="Pfam" id="PF07726"/>
    </source>
</evidence>
<evidence type="ECO:0000313" key="6">
    <source>
        <dbReference type="EMBL" id="BCK01109.1"/>
    </source>
</evidence>
<dbReference type="Pfam" id="PF07726">
    <property type="entry name" value="AAA_3"/>
    <property type="match status" value="1"/>
</dbReference>
<keyword evidence="7" id="KW-1185">Reference proteome</keyword>
<keyword evidence="1" id="KW-0547">Nucleotide-binding</keyword>
<dbReference type="Proteomes" id="UP000515703">
    <property type="component" value="Chromosome"/>
</dbReference>
<organism evidence="6 7">
    <name type="scientific">Anaerocolumna chitinilytica</name>
    <dbReference type="NCBI Taxonomy" id="1727145"/>
    <lineage>
        <taxon>Bacteria</taxon>
        <taxon>Bacillati</taxon>
        <taxon>Bacillota</taxon>
        <taxon>Clostridia</taxon>
        <taxon>Lachnospirales</taxon>
        <taxon>Lachnospiraceae</taxon>
        <taxon>Anaerocolumna</taxon>
    </lineage>
</organism>
<feature type="domain" description="ATPase AAA-3" evidence="4">
    <location>
        <begin position="38"/>
        <end position="168"/>
    </location>
</feature>
<reference evidence="6 7" key="1">
    <citation type="submission" date="2020-08" db="EMBL/GenBank/DDBJ databases">
        <title>Draft genome sequencing of an Anaerocolumna strain isolated from anoxic soil subjected to BSD treatment.</title>
        <authorList>
            <person name="Uek A."/>
            <person name="Tonouchi A."/>
        </authorList>
    </citation>
    <scope>NUCLEOTIDE SEQUENCE [LARGE SCALE GENOMIC DNA]</scope>
    <source>
        <strain evidence="6 7">CTTW</strain>
    </source>
</reference>
<proteinExistence type="inferred from homology"/>
<dbReference type="InterPro" id="IPR011703">
    <property type="entry name" value="ATPase_AAA-3"/>
</dbReference>
<dbReference type="PANTHER" id="PTHR42759:SF5">
    <property type="entry name" value="METHANOL DEHYDROGENASE REGULATOR"/>
    <property type="match status" value="1"/>
</dbReference>
<feature type="domain" description="ChlI/MoxR AAA lid" evidence="5">
    <location>
        <begin position="231"/>
        <end position="301"/>
    </location>
</feature>
<evidence type="ECO:0000256" key="3">
    <source>
        <dbReference type="ARBA" id="ARBA00061607"/>
    </source>
</evidence>
<dbReference type="KEGG" id="acht:bsdcttw_41490"/>
<dbReference type="Gene3D" id="3.40.50.300">
    <property type="entry name" value="P-loop containing nucleotide triphosphate hydrolases"/>
    <property type="match status" value="1"/>
</dbReference>
<dbReference type="InterPro" id="IPR027417">
    <property type="entry name" value="P-loop_NTPase"/>
</dbReference>
<comment type="similarity">
    <text evidence="3">Belongs to the MoxR family.</text>
</comment>